<keyword evidence="2" id="KW-0732">Signal</keyword>
<reference evidence="8" key="2">
    <citation type="submission" date="2025-08" db="UniProtKB">
        <authorList>
            <consortium name="Ensembl"/>
        </authorList>
    </citation>
    <scope>IDENTIFICATION</scope>
</reference>
<evidence type="ECO:0000313" key="9">
    <source>
        <dbReference type="Proteomes" id="UP000429181"/>
    </source>
</evidence>
<feature type="domain" description="MHC class I-like antigen recognition-like" evidence="7">
    <location>
        <begin position="71"/>
        <end position="246"/>
    </location>
</feature>
<dbReference type="GO" id="GO:0005615">
    <property type="term" value="C:extracellular space"/>
    <property type="evidence" value="ECO:0007669"/>
    <property type="project" value="TreeGrafter"/>
</dbReference>
<keyword evidence="5" id="KW-0325">Glycoprotein</keyword>
<keyword evidence="6" id="KW-0812">Transmembrane</keyword>
<dbReference type="GO" id="GO:0002486">
    <property type="term" value="P:antigen processing and presentation of endogenous peptide antigen via MHC class I via ER pathway, TAP-independent"/>
    <property type="evidence" value="ECO:0007669"/>
    <property type="project" value="TreeGrafter"/>
</dbReference>
<dbReference type="PANTHER" id="PTHR16675:SF1">
    <property type="entry name" value="UL16 BINDING PROTEIN 21"/>
    <property type="match status" value="1"/>
</dbReference>
<keyword evidence="3 6" id="KW-0472">Membrane</keyword>
<dbReference type="SUPFAM" id="SSF54452">
    <property type="entry name" value="MHC antigen-recognition domain"/>
    <property type="match status" value="1"/>
</dbReference>
<keyword evidence="4" id="KW-1015">Disulfide bond</keyword>
<dbReference type="InterPro" id="IPR011161">
    <property type="entry name" value="MHC_I-like_Ag-recog"/>
</dbReference>
<keyword evidence="6" id="KW-1133">Transmembrane helix</keyword>
<organism evidence="8 9">
    <name type="scientific">Bos indicus x Bos taurus</name>
    <name type="common">Hybrid cattle</name>
    <dbReference type="NCBI Taxonomy" id="30522"/>
    <lineage>
        <taxon>Eukaryota</taxon>
        <taxon>Metazoa</taxon>
        <taxon>Chordata</taxon>
        <taxon>Craniata</taxon>
        <taxon>Vertebrata</taxon>
        <taxon>Euteleostomi</taxon>
        <taxon>Mammalia</taxon>
        <taxon>Eutheria</taxon>
        <taxon>Laurasiatheria</taxon>
        <taxon>Artiodactyla</taxon>
        <taxon>Ruminantia</taxon>
        <taxon>Pecora</taxon>
        <taxon>Bovidae</taxon>
        <taxon>Bovinae</taxon>
        <taxon>Bos</taxon>
    </lineage>
</organism>
<dbReference type="InterPro" id="IPR011162">
    <property type="entry name" value="MHC_I/II-like_Ag-recog"/>
</dbReference>
<evidence type="ECO:0000313" key="8">
    <source>
        <dbReference type="Ensembl" id="ENSBIXP00005017678.1"/>
    </source>
</evidence>
<evidence type="ECO:0000256" key="1">
    <source>
        <dbReference type="ARBA" id="ARBA00004370"/>
    </source>
</evidence>
<dbReference type="PANTHER" id="PTHR16675">
    <property type="entry name" value="MHC CLASS I-RELATED"/>
    <property type="match status" value="1"/>
</dbReference>
<dbReference type="GeneTree" id="ENSGT01120000271825"/>
<protein>
    <recommendedName>
        <fullName evidence="7">MHC class I-like antigen recognition-like domain-containing protein</fullName>
    </recommendedName>
</protein>
<accession>A0A4W2GH00</accession>
<dbReference type="InterPro" id="IPR050208">
    <property type="entry name" value="MHC_class-I_related"/>
</dbReference>
<name>A0A4W2GH00_BOBOX</name>
<feature type="transmembrane region" description="Helical" evidence="6">
    <location>
        <begin position="271"/>
        <end position="291"/>
    </location>
</feature>
<dbReference type="GO" id="GO:0009897">
    <property type="term" value="C:external side of plasma membrane"/>
    <property type="evidence" value="ECO:0007669"/>
    <property type="project" value="TreeGrafter"/>
</dbReference>
<dbReference type="Ensembl" id="ENSBIXT00005029645.1">
    <property type="protein sequence ID" value="ENSBIXP00005017678.1"/>
    <property type="gene ID" value="ENSBIXG00005021149.1"/>
</dbReference>
<evidence type="ECO:0000256" key="5">
    <source>
        <dbReference type="ARBA" id="ARBA00023180"/>
    </source>
</evidence>
<evidence type="ECO:0000256" key="4">
    <source>
        <dbReference type="ARBA" id="ARBA00023157"/>
    </source>
</evidence>
<reference evidence="8 9" key="1">
    <citation type="submission" date="2018-11" db="EMBL/GenBank/DDBJ databases">
        <title>Haplotype-resolved cattle genomes.</title>
        <authorList>
            <person name="Low W.Y."/>
            <person name="Tearle R."/>
            <person name="Bickhart D.M."/>
            <person name="Rosen B.D."/>
            <person name="Koren S."/>
            <person name="Rhie A."/>
            <person name="Hiendleder S."/>
            <person name="Phillippy A.M."/>
            <person name="Smith T.P.L."/>
            <person name="Williams J.L."/>
        </authorList>
    </citation>
    <scope>NUCLEOTIDE SEQUENCE [LARGE SCALE GENOMIC DNA]</scope>
</reference>
<evidence type="ECO:0000256" key="3">
    <source>
        <dbReference type="ARBA" id="ARBA00023136"/>
    </source>
</evidence>
<evidence type="ECO:0000256" key="6">
    <source>
        <dbReference type="SAM" id="Phobius"/>
    </source>
</evidence>
<dbReference type="InterPro" id="IPR037055">
    <property type="entry name" value="MHC_I-like_Ag-recog_sf"/>
</dbReference>
<evidence type="ECO:0000259" key="7">
    <source>
        <dbReference type="Pfam" id="PF00129"/>
    </source>
</evidence>
<sequence length="355" mass="39971">MGHIQGCGVSCLTEAFRLPQSYRMRGWGGQAGPSCSVSLDLQSYCALTELGWRAMGLLPTSPSLRFAFTDAHSLSFDFTVDPQPRPGHPWCEIQSQVDGKVFLSYDCGHAKIIIPSVLGEEVKTIKAWETQIETLRDIRDWIKDHMHDFTLEKHMPRDPRTLQARMTCHCEDDRHVSGSWQFGLNGQMSLHFDLENGHWRVGQPGGRWMKEKWENDRAVMEFLKKVSMGDCRGWLQDFMVRWKEILKTTASPTTVPPTVQPTAPPISHVTWIAPGVLVSFVIKGIVAWILYKKRRLCSQEAPDRCSVGLRTQSLLGCFCSPAFTLEPRDQTLGVSSLSTSYDDTVAAPSRVSCQI</sequence>
<dbReference type="Gene3D" id="3.30.500.10">
    <property type="entry name" value="MHC class I-like antigen recognition-like"/>
    <property type="match status" value="1"/>
</dbReference>
<dbReference type="AlphaFoldDB" id="A0A4W2GH00"/>
<dbReference type="GO" id="GO:0001916">
    <property type="term" value="P:positive regulation of T cell mediated cytotoxicity"/>
    <property type="evidence" value="ECO:0007669"/>
    <property type="project" value="TreeGrafter"/>
</dbReference>
<dbReference type="GO" id="GO:0006955">
    <property type="term" value="P:immune response"/>
    <property type="evidence" value="ECO:0007669"/>
    <property type="project" value="TreeGrafter"/>
</dbReference>
<dbReference type="FunFam" id="3.30.500.10:FF:000004">
    <property type="entry name" value="Retinoic acid early-inducible protein 1-beta"/>
    <property type="match status" value="1"/>
</dbReference>
<dbReference type="GO" id="GO:0002476">
    <property type="term" value="P:antigen processing and presentation of endogenous peptide antigen via MHC class Ib"/>
    <property type="evidence" value="ECO:0007669"/>
    <property type="project" value="TreeGrafter"/>
</dbReference>
<evidence type="ECO:0000256" key="2">
    <source>
        <dbReference type="ARBA" id="ARBA00022729"/>
    </source>
</evidence>
<dbReference type="Pfam" id="PF00129">
    <property type="entry name" value="MHC_I"/>
    <property type="match status" value="1"/>
</dbReference>
<comment type="subcellular location">
    <subcellularLocation>
        <location evidence="1">Membrane</location>
    </subcellularLocation>
</comment>
<proteinExistence type="predicted"/>
<dbReference type="Proteomes" id="UP000429181">
    <property type="component" value="Chromosome 9"/>
</dbReference>